<evidence type="ECO:0000256" key="1">
    <source>
        <dbReference type="ARBA" id="ARBA00004123"/>
    </source>
</evidence>
<evidence type="ECO:0000256" key="2">
    <source>
        <dbReference type="ARBA" id="ARBA00022723"/>
    </source>
</evidence>
<organism evidence="6 7">
    <name type="scientific">Gigaspora margarita</name>
    <dbReference type="NCBI Taxonomy" id="4874"/>
    <lineage>
        <taxon>Eukaryota</taxon>
        <taxon>Fungi</taxon>
        <taxon>Fungi incertae sedis</taxon>
        <taxon>Mucoromycota</taxon>
        <taxon>Glomeromycotina</taxon>
        <taxon>Glomeromycetes</taxon>
        <taxon>Diversisporales</taxon>
        <taxon>Gigasporaceae</taxon>
        <taxon>Gigaspora</taxon>
    </lineage>
</organism>
<keyword evidence="2" id="KW-0479">Metal-binding</keyword>
<dbReference type="PANTHER" id="PTHR46481:SF10">
    <property type="entry name" value="ZINC FINGER BED DOMAIN-CONTAINING PROTEIN 39"/>
    <property type="match status" value="1"/>
</dbReference>
<comment type="subcellular location">
    <subcellularLocation>
        <location evidence="1">Nucleus</location>
    </subcellularLocation>
</comment>
<sequence length="102" mass="11910">MTTDLWTSKSQKAFIAITESWISINWEIKDIILCFKELERSHSGLNIKEIFIQILNEFNLGDKSDENSYSFQKEINHIHCFDYVINLATQKGLKSIDNIVLK</sequence>
<evidence type="ECO:0000256" key="3">
    <source>
        <dbReference type="ARBA" id="ARBA00022771"/>
    </source>
</evidence>
<dbReference type="InterPro" id="IPR012337">
    <property type="entry name" value="RNaseH-like_sf"/>
</dbReference>
<keyword evidence="4" id="KW-0862">Zinc</keyword>
<dbReference type="Proteomes" id="UP000789901">
    <property type="component" value="Unassembled WGS sequence"/>
</dbReference>
<reference evidence="6 7" key="1">
    <citation type="submission" date="2021-06" db="EMBL/GenBank/DDBJ databases">
        <authorList>
            <person name="Kallberg Y."/>
            <person name="Tangrot J."/>
            <person name="Rosling A."/>
        </authorList>
    </citation>
    <scope>NUCLEOTIDE SEQUENCE [LARGE SCALE GENOMIC DNA]</scope>
    <source>
        <strain evidence="6 7">120-4 pot B 10/14</strain>
    </source>
</reference>
<keyword evidence="7" id="KW-1185">Reference proteome</keyword>
<proteinExistence type="predicted"/>
<evidence type="ECO:0000313" key="6">
    <source>
        <dbReference type="EMBL" id="CAG8749883.1"/>
    </source>
</evidence>
<dbReference type="InterPro" id="IPR052035">
    <property type="entry name" value="ZnF_BED_domain_contain"/>
</dbReference>
<dbReference type="EMBL" id="CAJVQB010011718">
    <property type="protein sequence ID" value="CAG8749883.1"/>
    <property type="molecule type" value="Genomic_DNA"/>
</dbReference>
<name>A0ABN7VCB0_GIGMA</name>
<dbReference type="SUPFAM" id="SSF53098">
    <property type="entry name" value="Ribonuclease H-like"/>
    <property type="match status" value="1"/>
</dbReference>
<keyword evidence="3" id="KW-0863">Zinc-finger</keyword>
<evidence type="ECO:0000313" key="7">
    <source>
        <dbReference type="Proteomes" id="UP000789901"/>
    </source>
</evidence>
<keyword evidence="5" id="KW-0539">Nucleus</keyword>
<comment type="caution">
    <text evidence="6">The sequence shown here is derived from an EMBL/GenBank/DDBJ whole genome shotgun (WGS) entry which is preliminary data.</text>
</comment>
<gene>
    <name evidence="6" type="ORF">GMARGA_LOCUS16265</name>
</gene>
<evidence type="ECO:0000256" key="5">
    <source>
        <dbReference type="ARBA" id="ARBA00023242"/>
    </source>
</evidence>
<protein>
    <submittedName>
        <fullName evidence="6">29294_t:CDS:1</fullName>
    </submittedName>
</protein>
<feature type="non-terminal residue" evidence="6">
    <location>
        <position position="102"/>
    </location>
</feature>
<evidence type="ECO:0000256" key="4">
    <source>
        <dbReference type="ARBA" id="ARBA00022833"/>
    </source>
</evidence>
<accession>A0ABN7VCB0</accession>
<dbReference type="PANTHER" id="PTHR46481">
    <property type="entry name" value="ZINC FINGER BED DOMAIN-CONTAINING PROTEIN 4"/>
    <property type="match status" value="1"/>
</dbReference>